<comment type="caution">
    <text evidence="2">The sequence shown here is derived from an EMBL/GenBank/DDBJ whole genome shotgun (WGS) entry which is preliminary data.</text>
</comment>
<dbReference type="AlphaFoldDB" id="A0ABC8R5Z9"/>
<dbReference type="EMBL" id="CAUOFW020001036">
    <property type="protein sequence ID" value="CAK9140384.1"/>
    <property type="molecule type" value="Genomic_DNA"/>
</dbReference>
<feature type="region of interest" description="Disordered" evidence="1">
    <location>
        <begin position="123"/>
        <end position="157"/>
    </location>
</feature>
<dbReference type="Proteomes" id="UP001642360">
    <property type="component" value="Unassembled WGS sequence"/>
</dbReference>
<sequence>MFSHRSLTNEVVSHKKDIVEDILLKMVTLGDGLGHVLLKCGIIWNPTPLPQFIHRASSEWKVEILYSISLAVVLQVNFSYFEAGENKQALVKVVACERCAEKLLYKKQKEKEIFKLREEEELRRKRERSESDDMDHEYRRRGKRKGRKESTSAGNLKIEEEENFDKFLEGMFP</sequence>
<dbReference type="InterPro" id="IPR019129">
    <property type="entry name" value="Folate-sensitive_fs_Fra10Ac1"/>
</dbReference>
<protein>
    <submittedName>
        <fullName evidence="2">Uncharacterized protein</fullName>
    </submittedName>
</protein>
<proteinExistence type="predicted"/>
<reference evidence="2 3" key="1">
    <citation type="submission" date="2024-02" db="EMBL/GenBank/DDBJ databases">
        <authorList>
            <person name="Vignale AGUSTIN F."/>
            <person name="Sosa J E."/>
            <person name="Modenutti C."/>
        </authorList>
    </citation>
    <scope>NUCLEOTIDE SEQUENCE [LARGE SCALE GENOMIC DNA]</scope>
</reference>
<evidence type="ECO:0000256" key="1">
    <source>
        <dbReference type="SAM" id="MobiDB-lite"/>
    </source>
</evidence>
<name>A0ABC8R5Z9_9AQUA</name>
<dbReference type="Pfam" id="PF09725">
    <property type="entry name" value="Fra10Ac1"/>
    <property type="match status" value="1"/>
</dbReference>
<keyword evidence="3" id="KW-1185">Reference proteome</keyword>
<gene>
    <name evidence="2" type="ORF">ILEXP_LOCUS7828</name>
</gene>
<organism evidence="2 3">
    <name type="scientific">Ilex paraguariensis</name>
    <name type="common">yerba mate</name>
    <dbReference type="NCBI Taxonomy" id="185542"/>
    <lineage>
        <taxon>Eukaryota</taxon>
        <taxon>Viridiplantae</taxon>
        <taxon>Streptophyta</taxon>
        <taxon>Embryophyta</taxon>
        <taxon>Tracheophyta</taxon>
        <taxon>Spermatophyta</taxon>
        <taxon>Magnoliopsida</taxon>
        <taxon>eudicotyledons</taxon>
        <taxon>Gunneridae</taxon>
        <taxon>Pentapetalae</taxon>
        <taxon>asterids</taxon>
        <taxon>campanulids</taxon>
        <taxon>Aquifoliales</taxon>
        <taxon>Aquifoliaceae</taxon>
        <taxon>Ilex</taxon>
    </lineage>
</organism>
<evidence type="ECO:0000313" key="3">
    <source>
        <dbReference type="Proteomes" id="UP001642360"/>
    </source>
</evidence>
<evidence type="ECO:0000313" key="2">
    <source>
        <dbReference type="EMBL" id="CAK9140384.1"/>
    </source>
</evidence>
<accession>A0ABC8R5Z9</accession>